<dbReference type="Gene3D" id="3.40.50.12780">
    <property type="entry name" value="N-terminal domain of ligase-like"/>
    <property type="match status" value="1"/>
</dbReference>
<dbReference type="EMBL" id="JAAMRR010000744">
    <property type="protein sequence ID" value="NGX96309.1"/>
    <property type="molecule type" value="Genomic_DNA"/>
</dbReference>
<dbReference type="SUPFAM" id="SSF56801">
    <property type="entry name" value="Acetyl-CoA synthetase-like"/>
    <property type="match status" value="1"/>
</dbReference>
<dbReference type="InterPro" id="IPR042099">
    <property type="entry name" value="ANL_N_sf"/>
</dbReference>
<feature type="non-terminal residue" evidence="5">
    <location>
        <position position="172"/>
    </location>
</feature>
<comment type="caution">
    <text evidence="5">The sequence shown here is derived from an EMBL/GenBank/DDBJ whole genome shotgun (WGS) entry which is preliminary data.</text>
</comment>
<dbReference type="Proteomes" id="UP000480266">
    <property type="component" value="Unassembled WGS sequence"/>
</dbReference>
<proteinExistence type="inferred from homology"/>
<dbReference type="Pfam" id="PF00501">
    <property type="entry name" value="AMP-binding"/>
    <property type="match status" value="1"/>
</dbReference>
<evidence type="ECO:0000313" key="6">
    <source>
        <dbReference type="Proteomes" id="UP000480266"/>
    </source>
</evidence>
<dbReference type="GO" id="GO:0005829">
    <property type="term" value="C:cytosol"/>
    <property type="evidence" value="ECO:0007669"/>
    <property type="project" value="TreeGrafter"/>
</dbReference>
<evidence type="ECO:0000259" key="3">
    <source>
        <dbReference type="Pfam" id="PF00501"/>
    </source>
</evidence>
<protein>
    <submittedName>
        <fullName evidence="5">AMP-binding protein</fullName>
    </submittedName>
</protein>
<evidence type="ECO:0000259" key="4">
    <source>
        <dbReference type="Pfam" id="PF16177"/>
    </source>
</evidence>
<dbReference type="InterPro" id="IPR000873">
    <property type="entry name" value="AMP-dep_synth/lig_dom"/>
</dbReference>
<comment type="similarity">
    <text evidence="1">Belongs to the ATP-dependent AMP-binding enzyme family.</text>
</comment>
<gene>
    <name evidence="5" type="ORF">G4V63_14160</name>
</gene>
<sequence length="172" mass="19584">MSDKIYDVSAEWAKRAFIDDAKYREMYARSVKDPNGFWADEASRRLDWIEPFTKVENVSFAPGNISIKWFEDGVLNAAYNCIDRHLETRGDQVAIIWEGDDPSESKKITYRELHDEVCKMANILRLRNVKKGDRVTIYLPMIPEAAYAMLACARIGAIHSVVFGGFSPDSLA</sequence>
<dbReference type="PANTHER" id="PTHR24095:SF14">
    <property type="entry name" value="ACETYL-COENZYME A SYNTHETASE 1"/>
    <property type="match status" value="1"/>
</dbReference>
<evidence type="ECO:0000313" key="5">
    <source>
        <dbReference type="EMBL" id="NGX96309.1"/>
    </source>
</evidence>
<reference evidence="5" key="1">
    <citation type="submission" date="2020-02" db="EMBL/GenBank/DDBJ databases">
        <title>Draft genome sequence of Candidatus Afipia apatlaquensis IBT-C3, a potential strain for decolorization of textile dyes.</title>
        <authorList>
            <person name="Sanchez-Reyes A."/>
            <person name="Breton-Deval L."/>
            <person name="Mangelson H."/>
            <person name="Sanchez-Flores A."/>
        </authorList>
    </citation>
    <scope>NUCLEOTIDE SEQUENCE [LARGE SCALE GENOMIC DNA]</scope>
    <source>
        <strain evidence="5">IBT-C3</strain>
    </source>
</reference>
<name>A0A7C9VHY5_9BRAD</name>
<evidence type="ECO:0000256" key="1">
    <source>
        <dbReference type="ARBA" id="ARBA00006432"/>
    </source>
</evidence>
<evidence type="ECO:0000256" key="2">
    <source>
        <dbReference type="ARBA" id="ARBA00022990"/>
    </source>
</evidence>
<dbReference type="InterPro" id="IPR032387">
    <property type="entry name" value="ACAS_N"/>
</dbReference>
<accession>A0A7C9VHY5</accession>
<organism evidence="5 6">
    <name type="scientific">Candidatus Afipia apatlaquensis</name>
    <dbReference type="NCBI Taxonomy" id="2712852"/>
    <lineage>
        <taxon>Bacteria</taxon>
        <taxon>Pseudomonadati</taxon>
        <taxon>Pseudomonadota</taxon>
        <taxon>Alphaproteobacteria</taxon>
        <taxon>Hyphomicrobiales</taxon>
        <taxon>Nitrobacteraceae</taxon>
        <taxon>Afipia</taxon>
    </lineage>
</organism>
<dbReference type="AlphaFoldDB" id="A0A7C9VHY5"/>
<feature type="domain" description="AMP-dependent synthetase/ligase" evidence="3">
    <location>
        <begin position="83"/>
        <end position="171"/>
    </location>
</feature>
<dbReference type="PANTHER" id="PTHR24095">
    <property type="entry name" value="ACETYL-COENZYME A SYNTHETASE"/>
    <property type="match status" value="1"/>
</dbReference>
<dbReference type="GO" id="GO:0006085">
    <property type="term" value="P:acetyl-CoA biosynthetic process"/>
    <property type="evidence" value="ECO:0007669"/>
    <property type="project" value="TreeGrafter"/>
</dbReference>
<keyword evidence="6" id="KW-1185">Reference proteome</keyword>
<keyword evidence="2" id="KW-0007">Acetylation</keyword>
<dbReference type="Pfam" id="PF16177">
    <property type="entry name" value="ACAS_N"/>
    <property type="match status" value="1"/>
</dbReference>
<dbReference type="GO" id="GO:0003987">
    <property type="term" value="F:acetate-CoA ligase activity"/>
    <property type="evidence" value="ECO:0007669"/>
    <property type="project" value="TreeGrafter"/>
</dbReference>
<feature type="domain" description="Acetyl-coenzyme A synthetase N-terminal" evidence="4">
    <location>
        <begin position="23"/>
        <end position="81"/>
    </location>
</feature>